<dbReference type="InterPro" id="IPR018958">
    <property type="entry name" value="Knr4/Smi1-like_dom"/>
</dbReference>
<dbReference type="KEGG" id="lacs:H4075_17215"/>
<name>A0A7G5XE99_9BACT</name>
<dbReference type="InterPro" id="IPR037883">
    <property type="entry name" value="Knr4/Smi1-like_sf"/>
</dbReference>
<dbReference type="Pfam" id="PF09346">
    <property type="entry name" value="SMI1_KNR4"/>
    <property type="match status" value="1"/>
</dbReference>
<dbReference type="RefSeq" id="WP_182802064.1">
    <property type="nucleotide sequence ID" value="NZ_CP060007.1"/>
</dbReference>
<keyword evidence="3" id="KW-1185">Reference proteome</keyword>
<protein>
    <submittedName>
        <fullName evidence="2">SMI1/KNR4 family protein</fullName>
    </submittedName>
</protein>
<dbReference type="AlphaFoldDB" id="A0A7G5XE99"/>
<dbReference type="SUPFAM" id="SSF160631">
    <property type="entry name" value="SMI1/KNR4-like"/>
    <property type="match status" value="1"/>
</dbReference>
<evidence type="ECO:0000313" key="3">
    <source>
        <dbReference type="Proteomes" id="UP000515344"/>
    </source>
</evidence>
<reference evidence="3" key="1">
    <citation type="submission" date="2020-08" db="EMBL/GenBank/DDBJ databases">
        <title>Lacibacter sp. S13-6-6 genome sequencing.</title>
        <authorList>
            <person name="Jin L."/>
        </authorList>
    </citation>
    <scope>NUCLEOTIDE SEQUENCE [LARGE SCALE GENOMIC DNA]</scope>
    <source>
        <strain evidence="3">S13-6-6</strain>
    </source>
</reference>
<evidence type="ECO:0000259" key="1">
    <source>
        <dbReference type="Pfam" id="PF09346"/>
    </source>
</evidence>
<proteinExistence type="predicted"/>
<accession>A0A7G5XE99</accession>
<dbReference type="EMBL" id="CP060007">
    <property type="protein sequence ID" value="QNA43802.1"/>
    <property type="molecule type" value="Genomic_DNA"/>
</dbReference>
<gene>
    <name evidence="2" type="ORF">H4075_17215</name>
</gene>
<sequence>MKNFEELLLKLENYLNEIEAPILNYLQEGTELFVEDSILEQLPIEVKLLYRWRNGTKLTEDTSLGKLWLFNFGVFLPIEQALTYYKEGINNLTKWDEGMFPLFASGGGEFYLIDCNKSSVNYGMIFHHSIGNIDFDIIITMYDSLNTFVNTIYQCYKEKAYYFSNIGGIEFDVEREKLISSALNPNSEYWKIY</sequence>
<organism evidence="2 3">
    <name type="scientific">Lacibacter sediminis</name>
    <dbReference type="NCBI Taxonomy" id="2760713"/>
    <lineage>
        <taxon>Bacteria</taxon>
        <taxon>Pseudomonadati</taxon>
        <taxon>Bacteroidota</taxon>
        <taxon>Chitinophagia</taxon>
        <taxon>Chitinophagales</taxon>
        <taxon>Chitinophagaceae</taxon>
        <taxon>Lacibacter</taxon>
    </lineage>
</organism>
<dbReference type="Proteomes" id="UP000515344">
    <property type="component" value="Chromosome"/>
</dbReference>
<feature type="domain" description="Knr4/Smi1-like" evidence="1">
    <location>
        <begin position="41"/>
        <end position="150"/>
    </location>
</feature>
<evidence type="ECO:0000313" key="2">
    <source>
        <dbReference type="EMBL" id="QNA43802.1"/>
    </source>
</evidence>